<dbReference type="PANTHER" id="PTHR36206">
    <property type="entry name" value="ASPERCRYPTIN BIOSYNTHESIS CLUSTER-SPECIFIC TRANSCRIPTION REGULATOR ATNN-RELATED"/>
    <property type="match status" value="1"/>
</dbReference>
<dbReference type="EMBL" id="FJOG01000072">
    <property type="protein sequence ID" value="CZR69512.1"/>
    <property type="molecule type" value="Genomic_DNA"/>
</dbReference>
<dbReference type="OrthoDB" id="3598904at2759"/>
<protein>
    <recommendedName>
        <fullName evidence="7">Zn(2)-C6 fungal-type domain-containing protein</fullName>
    </recommendedName>
</protein>
<evidence type="ECO:0000256" key="2">
    <source>
        <dbReference type="ARBA" id="ARBA00022833"/>
    </source>
</evidence>
<dbReference type="InterPro" id="IPR052360">
    <property type="entry name" value="Transcr_Regulatory_Proteins"/>
</dbReference>
<keyword evidence="2" id="KW-0862">Zinc</keyword>
<proteinExistence type="predicted"/>
<dbReference type="GO" id="GO:0008270">
    <property type="term" value="F:zinc ion binding"/>
    <property type="evidence" value="ECO:0007669"/>
    <property type="project" value="InterPro"/>
</dbReference>
<dbReference type="SUPFAM" id="SSF57701">
    <property type="entry name" value="Zn2/Cys6 DNA-binding domain"/>
    <property type="match status" value="1"/>
</dbReference>
<evidence type="ECO:0000256" key="1">
    <source>
        <dbReference type="ARBA" id="ARBA00022723"/>
    </source>
</evidence>
<keyword evidence="1" id="KW-0479">Metal-binding</keyword>
<feature type="domain" description="Zn(2)-C6 fungal-type" evidence="7">
    <location>
        <begin position="10"/>
        <end position="36"/>
    </location>
</feature>
<evidence type="ECO:0000256" key="6">
    <source>
        <dbReference type="ARBA" id="ARBA00023242"/>
    </source>
</evidence>
<dbReference type="InterPro" id="IPR001138">
    <property type="entry name" value="Zn2Cys6_DnaBD"/>
</dbReference>
<dbReference type="Gene3D" id="4.10.240.10">
    <property type="entry name" value="Zn(2)-C6 fungal-type DNA-binding domain"/>
    <property type="match status" value="1"/>
</dbReference>
<evidence type="ECO:0000313" key="9">
    <source>
        <dbReference type="Proteomes" id="UP000184330"/>
    </source>
</evidence>
<dbReference type="InterPro" id="IPR036864">
    <property type="entry name" value="Zn2-C6_fun-type_DNA-bd_sf"/>
</dbReference>
<accession>A0A1L7XWS4</accession>
<dbReference type="AlphaFoldDB" id="A0A1L7XWS4"/>
<evidence type="ECO:0000256" key="3">
    <source>
        <dbReference type="ARBA" id="ARBA00023015"/>
    </source>
</evidence>
<evidence type="ECO:0000313" key="8">
    <source>
        <dbReference type="EMBL" id="CZR69512.1"/>
    </source>
</evidence>
<dbReference type="Proteomes" id="UP000184330">
    <property type="component" value="Unassembled WGS sequence"/>
</dbReference>
<sequence length="486" mass="55299">MQTNPSKFSRNRKVKCDEGRPGCKRCRIFGTVCEGYGAIKPPQRSIKLAPIRIRDLAPASHTFSNDHEYHCFQRYRNFTAGQMTNNRETALWNRVILQASESETSVRYATITLGALSLHSAPHEFIYQAYGKAINQLKNSTSVRNKLLCALLFMHIEAWHGERSTTVGQIHTGVLLMEKLSQLTISTTLSFKTPFIDEDIIEAWATMEMQGIALGGEFYGLAYHRRRLQYYNILSANVPKEFGTLKEASNMLTSIMLTAVHHRFCQLNPTGVSSEIELPSILMLGPCNNKSEWLKILQKFDQWERAAAPLLMKNAEENTQRKIIRLRLDYLTFFLWAASGAPERGMYCQRYTKELNETIELVKEIKKYTTLFFSCQSLFILPLTLVTWNYRHREFRMHALDAVTSLPDKKGLWQASIVGEVMQWLMKIEEEGLGDEEYVPEDGVANVFEIKGVANAGGKSKTSVKCKQNVKGSPGKSILKETIICL</sequence>
<keyword evidence="5" id="KW-0804">Transcription</keyword>
<dbReference type="GO" id="GO:0000981">
    <property type="term" value="F:DNA-binding transcription factor activity, RNA polymerase II-specific"/>
    <property type="evidence" value="ECO:0007669"/>
    <property type="project" value="InterPro"/>
</dbReference>
<keyword evidence="3" id="KW-0805">Transcription regulation</keyword>
<gene>
    <name evidence="8" type="ORF">PAC_19412</name>
</gene>
<name>A0A1L7XWS4_9HELO</name>
<evidence type="ECO:0000256" key="4">
    <source>
        <dbReference type="ARBA" id="ARBA00023125"/>
    </source>
</evidence>
<keyword evidence="9" id="KW-1185">Reference proteome</keyword>
<evidence type="ECO:0000259" key="7">
    <source>
        <dbReference type="Pfam" id="PF00172"/>
    </source>
</evidence>
<reference evidence="8 9" key="1">
    <citation type="submission" date="2016-03" db="EMBL/GenBank/DDBJ databases">
        <authorList>
            <person name="Ploux O."/>
        </authorList>
    </citation>
    <scope>NUCLEOTIDE SEQUENCE [LARGE SCALE GENOMIC DNA]</scope>
    <source>
        <strain evidence="8 9">UAMH 11012</strain>
    </source>
</reference>
<dbReference type="CDD" id="cd00067">
    <property type="entry name" value="GAL4"/>
    <property type="match status" value="1"/>
</dbReference>
<dbReference type="Pfam" id="PF00172">
    <property type="entry name" value="Zn_clus"/>
    <property type="match status" value="1"/>
</dbReference>
<evidence type="ECO:0000256" key="5">
    <source>
        <dbReference type="ARBA" id="ARBA00023163"/>
    </source>
</evidence>
<dbReference type="GO" id="GO:0003677">
    <property type="term" value="F:DNA binding"/>
    <property type="evidence" value="ECO:0007669"/>
    <property type="project" value="UniProtKB-KW"/>
</dbReference>
<organism evidence="8 9">
    <name type="scientific">Phialocephala subalpina</name>
    <dbReference type="NCBI Taxonomy" id="576137"/>
    <lineage>
        <taxon>Eukaryota</taxon>
        <taxon>Fungi</taxon>
        <taxon>Dikarya</taxon>
        <taxon>Ascomycota</taxon>
        <taxon>Pezizomycotina</taxon>
        <taxon>Leotiomycetes</taxon>
        <taxon>Helotiales</taxon>
        <taxon>Mollisiaceae</taxon>
        <taxon>Phialocephala</taxon>
        <taxon>Phialocephala fortinii species complex</taxon>
    </lineage>
</organism>
<keyword evidence="6" id="KW-0539">Nucleus</keyword>
<keyword evidence="4" id="KW-0238">DNA-binding</keyword>
<dbReference type="PANTHER" id="PTHR36206:SF4">
    <property type="entry name" value="HYPOTHETICAL CONSERVED PROTEIN (EUROFUNG)-RELATED"/>
    <property type="match status" value="1"/>
</dbReference>